<geneLocation type="plasmid" evidence="1 2">
    <name>pXO2</name>
</geneLocation>
<accession>A0A6L7HCA8</accession>
<dbReference type="PATRIC" id="fig|1392.233.peg.5665"/>
<reference evidence="1 2" key="1">
    <citation type="journal article" date="2009" name="J. Bacteriol.">
        <title>The complete genome sequence of Bacillus anthracis Ames 'Ancestor'.</title>
        <authorList>
            <person name="Ravel J."/>
            <person name="Jiang L."/>
            <person name="Stanley S.T."/>
            <person name="Wilson M.R."/>
            <person name="Decker R.S."/>
            <person name="Read T.D."/>
            <person name="Worsham P."/>
            <person name="Keim P.S."/>
            <person name="Salzberg S.L."/>
            <person name="Fraser-Liggett C.M."/>
            <person name="Rasko D.A."/>
        </authorList>
    </citation>
    <scope>NUCLEOTIDE SEQUENCE [LARGE SCALE GENOMIC DNA]</scope>
    <source>
        <strain evidence="2">Ames ancestor</strain>
        <plasmid evidence="2">pXO2</plasmid>
    </source>
</reference>
<dbReference type="Proteomes" id="UP000000594">
    <property type="component" value="Plasmid pXO2"/>
</dbReference>
<organism evidence="1 2">
    <name type="scientific">Bacillus anthracis</name>
    <name type="common">anthrax bacterium</name>
    <dbReference type="NCBI Taxonomy" id="1392"/>
    <lineage>
        <taxon>Bacteria</taxon>
        <taxon>Bacillati</taxon>
        <taxon>Bacillota</taxon>
        <taxon>Bacilli</taxon>
        <taxon>Bacillales</taxon>
        <taxon>Bacillaceae</taxon>
        <taxon>Bacillus</taxon>
        <taxon>Bacillus cereus group</taxon>
    </lineage>
</organism>
<name>A0A6L7HCA8_BACAN</name>
<sequence length="116" mass="13538">MGPHTHQLKNSELPQNEKKNFLLQINTKFRPGGTKKFCLIVMEWGHYKKTTVYTQTVGFRRTMIYQLLFLVFKICNRTRIPPQSINPKEGIRFLFTYIRTAVPLTATINIPARIIA</sequence>
<dbReference type="KEGG" id="bar:GBAA_pXO2_0051"/>
<protein>
    <submittedName>
        <fullName evidence="1">Uncharacterized protein</fullName>
    </submittedName>
</protein>
<proteinExistence type="predicted"/>
<dbReference type="AlphaFoldDB" id="A0A6L7HCA8"/>
<dbReference type="EMBL" id="AE017335">
    <property type="protein sequence ID" value="AAT28981.2"/>
    <property type="molecule type" value="Genomic_DNA"/>
</dbReference>
<gene>
    <name evidence="1" type="ordered locus">GBAA_pXO2_0051</name>
</gene>
<accession>Q6F040</accession>
<evidence type="ECO:0000313" key="2">
    <source>
        <dbReference type="Proteomes" id="UP000000594"/>
    </source>
</evidence>
<keyword evidence="1" id="KW-0614">Plasmid</keyword>
<keyword evidence="2" id="KW-1185">Reference proteome</keyword>
<evidence type="ECO:0000313" key="1">
    <source>
        <dbReference type="EMBL" id="AAT28981.2"/>
    </source>
</evidence>